<feature type="domain" description="Bacterial Ig-like" evidence="2">
    <location>
        <begin position="1700"/>
        <end position="1760"/>
    </location>
</feature>
<feature type="domain" description="Bacterial Ig-like" evidence="2">
    <location>
        <begin position="4992"/>
        <end position="5085"/>
    </location>
</feature>
<evidence type="ECO:0000259" key="2">
    <source>
        <dbReference type="Pfam" id="PF19077"/>
    </source>
</evidence>
<evidence type="ECO:0000259" key="1">
    <source>
        <dbReference type="Pfam" id="PF17936"/>
    </source>
</evidence>
<dbReference type="NCBIfam" id="NF033677">
    <property type="entry name" value="biofilm_BapA_N"/>
    <property type="match status" value="1"/>
</dbReference>
<feature type="domain" description="Bacterial Ig-like" evidence="2">
    <location>
        <begin position="2787"/>
        <end position="2862"/>
    </location>
</feature>
<name>A0ABX8KLX4_9ENTR</name>
<keyword evidence="5" id="KW-1185">Reference proteome</keyword>
<reference evidence="4 5" key="1">
    <citation type="submission" date="2021-06" db="EMBL/GenBank/DDBJ databases">
        <title>FDA dAtabase for Regulatory Grade micrObial Sequences (FDA-ARGOS): Supporting development and validation of Infectious Disease Dx tests.</title>
        <authorList>
            <person name="Sproer C."/>
            <person name="Gronow S."/>
            <person name="Severitt S."/>
            <person name="Schroder I."/>
            <person name="Tallon L."/>
            <person name="Sadzewicz L."/>
            <person name="Zhao X."/>
            <person name="Boylan J."/>
            <person name="Ott S."/>
            <person name="Bowen H."/>
            <person name="Vavikolanu K."/>
            <person name="Mehta A."/>
            <person name="Aluvathingal J."/>
            <person name="Nadendla S."/>
            <person name="Lowell S."/>
            <person name="Myers T."/>
            <person name="Yan Y."/>
        </authorList>
    </citation>
    <scope>NUCLEOTIDE SEQUENCE [LARGE SCALE GENOMIC DNA]</scope>
    <source>
        <strain evidence="4 5">FDAARGOS 1428</strain>
    </source>
</reference>
<feature type="domain" description="Bacterial Ig-like" evidence="2">
    <location>
        <begin position="383"/>
        <end position="470"/>
    </location>
</feature>
<dbReference type="NCBIfam" id="TIGR03661">
    <property type="entry name" value="T1SS_VCA0849"/>
    <property type="match status" value="1"/>
</dbReference>
<dbReference type="InterPro" id="IPR044016">
    <property type="entry name" value="Big_13"/>
</dbReference>
<feature type="domain" description="Bacterial Ig-like" evidence="2">
    <location>
        <begin position="3386"/>
        <end position="3461"/>
    </location>
</feature>
<feature type="domain" description="Bacterial Ig-like" evidence="2">
    <location>
        <begin position="4196"/>
        <end position="4262"/>
    </location>
</feature>
<feature type="domain" description="Bacterial Ig-like" evidence="2">
    <location>
        <begin position="1579"/>
        <end position="1666"/>
    </location>
</feature>
<dbReference type="Proteomes" id="UP000683583">
    <property type="component" value="Chromosome"/>
</dbReference>
<feature type="domain" description="Bacterial Ig-like" evidence="2">
    <location>
        <begin position="2298"/>
        <end position="2361"/>
    </location>
</feature>
<feature type="domain" description="Bacterial Ig" evidence="1">
    <location>
        <begin position="197"/>
        <end position="263"/>
    </location>
</feature>
<organism evidence="4 5">
    <name type="scientific">Enterobacter cancerogenus</name>
    <dbReference type="NCBI Taxonomy" id="69218"/>
    <lineage>
        <taxon>Bacteria</taxon>
        <taxon>Pseudomonadati</taxon>
        <taxon>Pseudomonadota</taxon>
        <taxon>Gammaproteobacteria</taxon>
        <taxon>Enterobacterales</taxon>
        <taxon>Enterobacteriaceae</taxon>
        <taxon>Enterobacter</taxon>
        <taxon>Enterobacter cloacae complex</taxon>
    </lineage>
</organism>
<feature type="domain" description="Bacterial Ig-like" evidence="2">
    <location>
        <begin position="5099"/>
        <end position="5192"/>
    </location>
</feature>
<dbReference type="InterPro" id="IPR041498">
    <property type="entry name" value="Big_6"/>
</dbReference>
<feature type="domain" description="Biofilm-associated protein BapA-like prefix-like" evidence="3">
    <location>
        <begin position="8"/>
        <end position="137"/>
    </location>
</feature>
<feature type="domain" description="Bacterial Ig-like" evidence="2">
    <location>
        <begin position="4377"/>
        <end position="4457"/>
    </location>
</feature>
<feature type="domain" description="Bacterial Ig-like" evidence="2">
    <location>
        <begin position="4890"/>
        <end position="4981"/>
    </location>
</feature>
<feature type="domain" description="Bacterial Ig-like" evidence="2">
    <location>
        <begin position="2897"/>
        <end position="2963"/>
    </location>
</feature>
<evidence type="ECO:0000259" key="3">
    <source>
        <dbReference type="Pfam" id="PF22783"/>
    </source>
</evidence>
<evidence type="ECO:0000313" key="4">
    <source>
        <dbReference type="EMBL" id="QXA49833.1"/>
    </source>
</evidence>
<feature type="domain" description="Bacterial Ig-like" evidence="2">
    <location>
        <begin position="3496"/>
        <end position="3562"/>
    </location>
</feature>
<feature type="domain" description="Bacterial Ig-like" evidence="2">
    <location>
        <begin position="1193"/>
        <end position="1266"/>
    </location>
</feature>
<feature type="domain" description="Bacterial Ig-like" evidence="2">
    <location>
        <begin position="4571"/>
        <end position="4663"/>
    </location>
</feature>
<feature type="domain" description="Bacterial Ig-like" evidence="2">
    <location>
        <begin position="4675"/>
        <end position="4769"/>
    </location>
</feature>
<dbReference type="InterPro" id="IPR048051">
    <property type="entry name" value="BapA-like_prefix-like"/>
</dbReference>
<dbReference type="EMBL" id="CP077290">
    <property type="protein sequence ID" value="QXA49833.1"/>
    <property type="molecule type" value="Genomic_DNA"/>
</dbReference>
<dbReference type="RefSeq" id="WP_217060250.1">
    <property type="nucleotide sequence ID" value="NZ_CP077290.1"/>
</dbReference>
<dbReference type="Pfam" id="PF22783">
    <property type="entry name" value="BapA_N"/>
    <property type="match status" value="1"/>
</dbReference>
<sequence length="6017" mass="605561">MSSVKVVDVIIRKTAEKAKLTGEGNMSVSISSPAVIEIQGSAQDVARYVRQGKDLLIYMKDGSVIRCNNYFAEDPETHHHSELVFNDNQELTHISFADTGEVTGVATAELTAQAAPISSIEPFMEQGGVLGDAPWGWIAGAALGGGALGALLAHGGDGETKTRVIDNTKEVESATPTFMVTDKAGDKQGVLSAKEVTDDNTPTFSGTGQPGATIQIKDSSGSTIASAMVAKDGTWTVKLPAQTDGEHTWSVVQIDGSKTTSAGSITVTVSTADASLTLATTAGDNVINASEQAAGFTLSGASKNLAQGTSLTVTLNGKTYSTEVGANGAWSVKVPAADAKALGDGTWTVSVSGKDAAGNTVTGSQTIGVDTAAPTLSVDTLAHDNIINAAEHNQALTLTGKTSAEAGQIVTVTLNGKNHTATVGSDGTWSVTLPASDVKALGNGDHTLTVNVSDKAGNGTTTTADFSVDTAAPVVTINTVAGDDVLNTSEQAQAQIVSGHANGAAAGDVVTVTVGGQTFTGVVQADGSWSVGVPASVIGALGEGKHSVSVSVTDAAGNTGSATHGITLSGNPPEFTLDAISQDNVLNAREAMQPLSMSGTSNLPNGSVITVTLNGVDYQTSVTNGIWSVQVPVTDVLNLANTLYTVSVSGTDSVGNSGSASANLLVDTVLPQVIINTFAGDNRVNNAEAAVDQILSGRVTGAAAGDTVSVSVGGKSYTATVGNDLTWSVTVPSADLTNFGDGNLTFTASVTNGHGNTGTGERDISINAELPGLRVNTISGDDVINAIEQQHDLTVTGASTHLAEGTKIVVTINNVDYAAVVTASGSWQIGVPASDLQGWKAGNIAVHASAEDAWGNTVSADRPIELDLNAVAVTIDSVTSDDMLNAAEKGADLTLSGQTQGVEAGQTVVVKFADQTFTAQVQQDGSWSLTVPASAMETLIDGRAQVSVSVTNVNGNSADASRVVTVDTLPPSITLDNLTDDNIINAAEAQQDLLLSGTSDAQAGQTVTVTLNGKTWQTTVKSDGTWQLSVPAADVGALADGTVTVTASVSDVAGNSSSVDRVGLVDATVPQVTINDFVTSTNTVNHVAHSQAQILSGSVTGAAAGDVVTIKIDNQNYTTVVDAAGHWSLGLPASVVQGLADGTVTIDVSVTDRSGNTGSSSLEVIVNTVTPAIGINTLAADDVINATEKGADLQLSGTSNQPEGTTIIVTLNGVNYTAVADASGNWSVTVPASAVSALGEATYTVTASVTDSVGNSASASHDVLVDSSLPVVTLNTLAGDNIVNAAEVAAGQTLTGSVANAAPGDTVTLTLGGKTYTAVVQDDLTWSLPLSAAQLTALGNGELTVSASVTNAHDNTGSASLDFTIDAQLPGLRIDPVAGDDVINIIEHGQNLIVSGSSTDLQAGGTVSVTINGKIYSATVQADGTWQAAVPAADVSQWADGQLSISASAQDTSGNPVTIGTVVDVDLAPVAISINSVTADNVLNAAEKGQELVLSGTTTHVEAGQTVTVTFGGKTYTTRVDADGNWTYTVPAADLTSLKDGDARVQVSVTNVNGNAATSSQEYSVDATAPTVTINTVSSDNILNAAEAAQDLTLSGTSTAEAGQTVSVTFNGKTYSAQVKTDGSWTLNVPAADMAGITDGNAAVTATVSDKAGNPASTQTTVLVDTTVPHISFNVVAEDDIVNIAEHGQALIVSGNVTGAQAGDAITVTLNGKDYTAMLDASGNWSIGIPAADVGALGNGDHAITATLTDKAGNSASATHEIDVSLTAPVIAINILAGDDVVNATEKGQDLQLSGTSNQPDGTTITVTLNGINYTAITDASGNWSVTVPASAVSALGEAQYTVTASVTDSAGNGASASHDLLVDSALPQVTLNAIATDDIINAAEVAAGQAVSGKVSGAVSGDTVTITLGGKTYTATVQDDLSWSVTVPSDVLTALGNGDLTVTASVTNAHGNTGTAERDITIDASLPGLRINIVAGDDVINSIEHGQNLIVSGSSDGLTAGSALTVTVNGKTYGATVLADGTWAAAIPAADVSALAAGKVTVSVAGQSTAGNPVSISHDVTVDLATVAISIDAISSDDVINAAEKGADLVLSGTTTQVEANQTVTIIFGGKSYTATVGADGKWSTTVPSADLAGLKDGDASVQASVTNVNGNSASAGREYSVDATAPTVSIENVSDNNIINAQEAQSDLTLHGTSNAEAGQKVTVTLGGKSWTTTVGADGTWTLDVPAADVGALADGNYTIGASVADKAGNPASTARDVLVDTTVPQLTINAVSGDDVINSVEHGQALTVSGSATGAAAGDVVTVTINNKSYTATLDAAGQWTIGVPAADVGALVAGDYTITASVTDKAGNSDSETHDINVNLTAPVLTIDTVSDDDVINSAEKTQDLVIGGTATGLATGAIVTVMLNGKAYSATVDANGKWSTTVPAEQVGALGEALYTVTASATDAVGNSGSASHTVTVESVLPGVTINAIATDDVINAGEVSAGQSISGKVINAEAGNTVTVTVGGKTYTTTVQSDLSWKVDVSADDLKALGNGDLTVTASVTNGVGNTGSGERDISIDANLPGLRVNIVAGDDVINSIEHGQNLIVTGSSDGLSVGSALTVTVNGKDYAATVLADGTWSAAIPAADVGALAAGKLTITVAGQSSAGNPVTINHDVTVDLATVAISIDAIASDDVINAAEKGADLVLSGSTANVEENQIVTITFGGKSYTAQVGADGKWTTTVPSADLAVLKDGDASVQVSVSTVNGNSASAGREYSVDATAPSVTINTLAADDILNAAEAKSDLTVSGTSTAEAGQTVTVSLNGKDYTAKVGADGTWTLDVPAADVGALSNGSVTVTASVSDKAGNPASVDHNLTVDVTVPAVTISAIAGDDVINATEHGQAQIVSGTATGAAAGDKVTVTIGGKTYTTVLDAAGNWSVGVPASVISGLSDGTVTVTASVTDAAGNTGTGTHNVTVDTGLPSVSFDTLSGDNVLNAVEKGQDLTVSGTSVNLAAGTTVTVTLNGKQYTATTTASGAWSLTVPAADLAALGEANYTLSANATNGVGNSVSNTAELLVDTALPTVTVNIVAGDNIINAAEVAAGQTITGRVANAEAGNTVTVTIGDKSYTATVQSDLSWSVKVPSDVLTALGNGSLSVKATVTNGHGNTGSGEREISIDANLPGLRVNIVAGDDVINSIEHGQNLIVTGSSDGLAVGTALTVTVNGKTYAATVLADGTWSAAIPAVDVSAWPEGTVKIGVSGDSAAGNTIAISHDVTVDLATVAISINAIASDDVINAAEKGADLVLSGETTNVEAGQTVTVSFGGKIYTAKVDTDGKWTTTVPSADLAGLKDGDASVQVSVSTVNGNSASAGREYSVDATAPSVTINTLAADDILNAAEAKSDLTVSGTSTAEAGQTVTVSLNGKDYTAKVGADGTWTLDVPAADVGALSNGSVTVTASVSDKAGNPASVDHNLTVDVTVPVVTISAIAGDDVINATEHGQAQIVSGTATGAAAGDKVTVTIGGKTYTTVLDAAGNWSVGVPASVISGLSDGTVTVTASVTDAAGNTGTGTHNVTVDTGLPSVSFDTLSGDNVLNAVEKGQDLTVSGTSANLAAGTTVTVTLNGKQYTATTAASGAWSLTVPAADLAALGEANYTLSANATNGVGNSVSNTAELLVDTALPTVTVNTVAGDNIINAAEVAAGQTITGRVANAEAGNTVTVTLGGKSYTATVQSDLSWSVKVPADVLTALGNGDLTVTASVTNGHGNTGSGEREISIDANLPGLRVNIVAGDDVINSIEHGQNLIVTGSSDGLAVGTTLTVTVNGKDYAASVLADGSWSAAIPATDVSALPAGKVTVSVAGQSTAGNPVSISHDVTVDLATVAISIDAIASDDVINAAEKGADLVLSGSTVNVEENQTVTITFGGKTYTAKVDADGNWTATVPSSDLAGLKDGDASVQVSVSNVNGNGASAGREYSVDATAPTVTIDTVAGDNVINSSEAAAGVAISGTTTAEVGQTVTVSLGGKSYTAQVQKGGVWSVSVPAGDLSAMADNGYTVQVSVSDAAGNPGSANKAVTLDTTPPVIRFNAVAGDDIINSTEHSQAQIISGTATGANVGDKLVITLGSSQYTTTVDASGKWSVGVPASVISALADGKVTISATLTDSAGNSSTLTHDVVVNTAAVALTINTLAVDDVINAAEAGTSLVISGSSAQFASGTQVTVTLNGKRYTATIQSDGSWTTTVPAADVGALADGSHYQVSVSAQDDAGNGASATHNISVDTTAPVISISAIAGDDVLNAAEAQQPLTVTGASSAEAGQTVTVTLGGKTYTTTVANDGSWTLNVPAADLAALSQGALTVTASVSDKAGNSGQVTHGLTVDTVAPSVTISAVAGDDIVNNSEQQAGQTISGTTTAEQGQTVTVNFNGHSYQATVDADGKWSVFVPGRDFLGLSDGKYTVTASVSDKAGNPGSATHDVTLNGDVPTISINAFAQDDIVNAAEHGTPLVISGTTDAPAGQTVTLTLNGKTYTATVQSDGSWRYTLGSADVTALADGGSYVIHAQVSNAIGNSASDDRTVTVDLTAPSMGIAIDSLQNDTGLSASDFITNDKNVVVNGSLTAQLGNNEKAQISLDGGVTWIDLTVTGTTWRYADGRTLTDGTYQYQVRVIDNAGNVGATDSQDVVVDLTAPAATTITVDAVTQDTGLSDSDFITSDNQITLNGTLGAALGRGEHAQISIDGGTTWIDVNVSGLTWTYVDGRTLADGDYNYQLRVIDDAGNISATTSQVVTIDTVAPDASKTVSIDSISDDTGLSNSDFVTNDTSLTLHGSLGATLADGEGVQISLDGGSTWQNVTVVGKTWYYVDGRTLGNQTYDYWVRVIDAAGNVGESAHQQVTVDTIAPDAAITVTVDNITVDTGFDDNDFLTSQTSYTLNGTLGAALGNNEYVQVSLDGGTTWVYAKVNGTSWSYTDTRTLADGDHDYQVRVVDQAGNVGATTSQVVTVDTKAPQYGITIDAISDDTGQSGSDFITNDTSLTVSGTLGSELRSDERVQISLDGGATWIDVTVNHTQWSYTDTRTLTDNDYTYQVRIIDQAGNVGSTAQQVVTVDTTPPVTKGTIVSYTDTDGERTGVFGENVSTDDTTPLISGTLNQGLAAGEIAQLYRDGVLLGQVTMNGATSWYFQDSGLRDGNHNYVLRITDVAGNYTDSNDFVLKVDTSIPTTTATIAAQTTPDTTPILNGTVSAVLTNGEYLVVTVNGKTYTSEAGGAVVVDPDNNTWYLQIPDSDALSVKSYDVTAQVKSSAGNGNSTGTTTGSLVIGNDEAITLGFTTTSSGSSNAASYMLDSDGLWTVTANQQIASANADSRNSWTVGSNFTMTGTYTSGTYADINRDGLNDILAESTNYSYMQQLINNGDGTYTSTSLSGFGALVWYGAVVAIDIQGDGYTDFVVGDAGGPDSSTFMLNNNGTLVGSSKSGTYVNFVSGSTVGNYNSLIEASGVDLNNDGKVDIAQHTTNGNNYYALSTMFNQGDGSFTWGQNFINTMYSAYGSGAATNAVSMTWGDFNGDGYMDLYMSMYRTSSGTDQGGVLMLNDGTGNLLAGTAVGTATTDKFVGNVSVAVDWNMDGKMDIIKLANSGQSWLYTNDGMPGSASFTASKFSTATSTQVSGAARLDYDWDGAQDLLIFRQNGSVILERNTNTVAPGTAMHLKIVDSEGINAFFGNTVQLYNSAGQLVASQILNAQSGMGINDSSSLISFYGLDANETYHAVLVRATNGVSSNVTWDGLEAGNGKEGYVLTAEAATGGHSGTIVGTGYNDTFVAEAGTYTYNGSGGWSTTSDHDTWSSTGGMDVVDYINASTGVNVNLGLTTAQNTGFNTATLVNIEGVAGSNHDDVFTGNSGDNQFEGRGGNDTFNIGSGGHDTLLYKLINASDATGGNGSDVVNGFTVGTWEGTADTDRIDLRDLLSGSGYTGTGSASYVNGVATLDSSAGNITDYIRVVQNGSNTEIQVDLDGTGGNFSPTTLVTLNGVQTDLATLLANHQLLIA</sequence>
<gene>
    <name evidence="4" type="ORF">I6L58_01940</name>
</gene>
<feature type="domain" description="Bacterial Ig-like" evidence="2">
    <location>
        <begin position="284"/>
        <end position="371"/>
    </location>
</feature>
<dbReference type="InterPro" id="IPR049826">
    <property type="entry name" value="Ig-like_ice"/>
</dbReference>
<protein>
    <submittedName>
        <fullName evidence="4">Ig-like domain-containing protein</fullName>
    </submittedName>
</protein>
<dbReference type="Pfam" id="PF19077">
    <property type="entry name" value="Big_13"/>
    <property type="match status" value="23"/>
</dbReference>
<dbReference type="NCBIfam" id="NF012196">
    <property type="entry name" value="Ig_like_ice"/>
    <property type="match status" value="32"/>
</dbReference>
<evidence type="ECO:0000313" key="5">
    <source>
        <dbReference type="Proteomes" id="UP000683583"/>
    </source>
</evidence>
<feature type="domain" description="Bacterial Ig-like" evidence="2">
    <location>
        <begin position="4782"/>
        <end position="4875"/>
    </location>
</feature>
<feature type="domain" description="Bacterial Ig-like" evidence="2">
    <location>
        <begin position="4288"/>
        <end position="4361"/>
    </location>
</feature>
<feature type="domain" description="Bacterial Ig-like" evidence="2">
    <location>
        <begin position="980"/>
        <end position="1060"/>
    </location>
</feature>
<dbReference type="NCBIfam" id="NF033510">
    <property type="entry name" value="Ca_tandemer"/>
    <property type="match status" value="44"/>
</dbReference>
<feature type="domain" description="Bacterial Ig-like" evidence="2">
    <location>
        <begin position="2173"/>
        <end position="2264"/>
    </location>
</feature>
<dbReference type="InterPro" id="IPR013517">
    <property type="entry name" value="FG-GAP"/>
</dbReference>
<accession>A0ABX8KLX4</accession>
<dbReference type="Pfam" id="PF17936">
    <property type="entry name" value="Big_6"/>
    <property type="match status" value="1"/>
</dbReference>
<proteinExistence type="predicted"/>
<feature type="domain" description="Bacterial Ig-like" evidence="2">
    <location>
        <begin position="1790"/>
        <end position="1864"/>
    </location>
</feature>
<feature type="domain" description="Bacterial Ig-like" evidence="2">
    <location>
        <begin position="3988"/>
        <end position="4061"/>
    </location>
</feature>
<dbReference type="Pfam" id="PF13517">
    <property type="entry name" value="FG-GAP_3"/>
    <property type="match status" value="3"/>
</dbReference>
<dbReference type="InterPro" id="IPR019960">
    <property type="entry name" value="T1SS_VCA0849"/>
</dbReference>